<proteinExistence type="predicted"/>
<evidence type="ECO:0000313" key="4">
    <source>
        <dbReference type="Proteomes" id="UP000190961"/>
    </source>
</evidence>
<dbReference type="Pfam" id="PF14355">
    <property type="entry name" value="Abi_C"/>
    <property type="match status" value="1"/>
</dbReference>
<dbReference type="AlphaFoldDB" id="A0A1T5J733"/>
<gene>
    <name evidence="3" type="ORF">SAMN05660236_0819</name>
</gene>
<evidence type="ECO:0000259" key="2">
    <source>
        <dbReference type="Pfam" id="PF18860"/>
    </source>
</evidence>
<name>A0A1T5J733_9BACT</name>
<protein>
    <submittedName>
        <fullName evidence="3">Abortive infection C-terminus</fullName>
    </submittedName>
</protein>
<dbReference type="Proteomes" id="UP000190961">
    <property type="component" value="Unassembled WGS sequence"/>
</dbReference>
<evidence type="ECO:0000259" key="1">
    <source>
        <dbReference type="Pfam" id="PF14355"/>
    </source>
</evidence>
<keyword evidence="4" id="KW-1185">Reference proteome</keyword>
<dbReference type="STRING" id="688867.SAMN05660236_0819"/>
<feature type="domain" description="Abortive infection protein-like C-terminal" evidence="1">
    <location>
        <begin position="213"/>
        <end position="289"/>
    </location>
</feature>
<reference evidence="3 4" key="1">
    <citation type="submission" date="2017-02" db="EMBL/GenBank/DDBJ databases">
        <authorList>
            <person name="Peterson S.W."/>
        </authorList>
    </citation>
    <scope>NUCLEOTIDE SEQUENCE [LARGE SCALE GENOMIC DNA]</scope>
    <source>
        <strain evidence="3 4">DSM 25262</strain>
    </source>
</reference>
<dbReference type="InterPro" id="IPR041427">
    <property type="entry name" value="AbiJ-NTD3"/>
</dbReference>
<evidence type="ECO:0000313" key="3">
    <source>
        <dbReference type="EMBL" id="SKC47068.1"/>
    </source>
</evidence>
<dbReference type="Pfam" id="PF18860">
    <property type="entry name" value="AbiJ_NTD3"/>
    <property type="match status" value="1"/>
</dbReference>
<dbReference type="InterPro" id="IPR026001">
    <property type="entry name" value="Abi-like_C"/>
</dbReference>
<organism evidence="3 4">
    <name type="scientific">Ohtaekwangia koreensis</name>
    <dbReference type="NCBI Taxonomy" id="688867"/>
    <lineage>
        <taxon>Bacteria</taxon>
        <taxon>Pseudomonadati</taxon>
        <taxon>Bacteroidota</taxon>
        <taxon>Cytophagia</taxon>
        <taxon>Cytophagales</taxon>
        <taxon>Fulvivirgaceae</taxon>
        <taxon>Ohtaekwangia</taxon>
    </lineage>
</organism>
<feature type="domain" description="AbiJ-NTD3" evidence="2">
    <location>
        <begin position="4"/>
        <end position="169"/>
    </location>
</feature>
<sequence>MPPRITTVTRQQIADEMNIGKLWYHGNLDEPDFLTRLFDLKGLRSNDPRYDNAYEDIRKHMVLNADWPNDWIYTDPRINLLYCGDELYLKFLSLTINPAIRTNSGDVAKLLEIYNRHLHQHGYEIIQTSEISGRPIFTGRQKLIGQASLALKTVEIRKYLNTDYVSAKISTMTEAVYKDTDLAIGTAKELLETTCKSILKQKGVAINKDWTLPQLLNNTTSALDFKPKEADNPNTAEKAIRQILGGISTIVHGVAELRNGYGTGHGKDANFKGLEVKYAKLCVSVVSEIVILFLATQGETTELVETVADDLPF</sequence>
<accession>A0A1T5J733</accession>
<dbReference type="EMBL" id="FUZU01000001">
    <property type="protein sequence ID" value="SKC47068.1"/>
    <property type="molecule type" value="Genomic_DNA"/>
</dbReference>